<proteinExistence type="predicted"/>
<evidence type="ECO:0000256" key="1">
    <source>
        <dbReference type="SAM" id="Coils"/>
    </source>
</evidence>
<accession>A0A939C8N1</accession>
<reference evidence="2" key="1">
    <citation type="submission" date="2021-01" db="EMBL/GenBank/DDBJ databases">
        <title>Active Sulfur Cycling in an Early Earth Analoge.</title>
        <authorList>
            <person name="Hahn C.R."/>
            <person name="Youssef N.H."/>
            <person name="Elshahed M."/>
        </authorList>
    </citation>
    <scope>NUCLEOTIDE SEQUENCE</scope>
    <source>
        <strain evidence="2">Zod_Metabat.1151</strain>
    </source>
</reference>
<organism evidence="2 3">
    <name type="scientific">Candidatus Iainarchaeum sp</name>
    <dbReference type="NCBI Taxonomy" id="3101447"/>
    <lineage>
        <taxon>Archaea</taxon>
        <taxon>Candidatus Iainarchaeota</taxon>
        <taxon>Candidatus Iainarchaeia</taxon>
        <taxon>Candidatus Iainarchaeales</taxon>
        <taxon>Candidatus Iainarchaeaceae</taxon>
        <taxon>Candidatus Iainarchaeum</taxon>
    </lineage>
</organism>
<dbReference type="AlphaFoldDB" id="A0A939C8N1"/>
<gene>
    <name evidence="2" type="ORF">JW744_01450</name>
</gene>
<protein>
    <submittedName>
        <fullName evidence="2">Uncharacterized protein</fullName>
    </submittedName>
</protein>
<keyword evidence="1" id="KW-0175">Coiled coil</keyword>
<sequence length="143" mass="16664">MAAAKAKKRTRLRIVTRLVSGKGPASRRAEAALRALRIARIRCKRNKKILKADILFSQFERAVEALEPDPIAIRKFRERQIPKIEASIEGLNNQIQEQVNKARAYTKAGQQEKARRAWRKDHELEQKRRARVRQLEIVKDMLM</sequence>
<evidence type="ECO:0000313" key="3">
    <source>
        <dbReference type="Proteomes" id="UP000809243"/>
    </source>
</evidence>
<comment type="caution">
    <text evidence="2">The sequence shown here is derived from an EMBL/GenBank/DDBJ whole genome shotgun (WGS) entry which is preliminary data.</text>
</comment>
<dbReference type="Proteomes" id="UP000809243">
    <property type="component" value="Unassembled WGS sequence"/>
</dbReference>
<evidence type="ECO:0000313" key="2">
    <source>
        <dbReference type="EMBL" id="MBN2067112.1"/>
    </source>
</evidence>
<feature type="coiled-coil region" evidence="1">
    <location>
        <begin position="81"/>
        <end position="108"/>
    </location>
</feature>
<name>A0A939C8N1_9ARCH</name>
<dbReference type="EMBL" id="JAFGDB010000025">
    <property type="protein sequence ID" value="MBN2067112.1"/>
    <property type="molecule type" value="Genomic_DNA"/>
</dbReference>